<dbReference type="EMBL" id="CP042467">
    <property type="protein sequence ID" value="QED29923.1"/>
    <property type="molecule type" value="Genomic_DNA"/>
</dbReference>
<dbReference type="KEGG" id="bbae:FRD01_22335"/>
<sequence>MNVTESDVLEVLRAIETGEITLTPDRDPQEHIKGDVLFSASNGWKIEVSNWSGEFAGIVEIVLPDGRVLDMEYLDNRMPQVAAHFPNPDVAWFAYGMRKVITGYIFASADKPGRFADAEPGDVISNPDAEPPYIIVDETLADVVVARWPGQLWRVQVIEAIEPQGHRGNYTRSRSVKLLDRVDTHWLFGRHGEAVEDILRVATVLTEVQAQTLRSHRHPDAKALQSAGYHRWLEQEGQKVAEGRDMSGVVAAGQGRSRSPIGYGLSLIHGGVWESAQHAAGDAAFDEDEEERWLVAPWSDAAGALMDAGWALGVPDLFDEAEREILLQAWKARVQS</sequence>
<reference evidence="1 2" key="1">
    <citation type="submission" date="2019-08" db="EMBL/GenBank/DDBJ databases">
        <authorList>
            <person name="Liang Q."/>
        </authorList>
    </citation>
    <scope>NUCLEOTIDE SEQUENCE [LARGE SCALE GENOMIC DNA]</scope>
    <source>
        <strain evidence="1 2">V1718</strain>
    </source>
</reference>
<dbReference type="AlphaFoldDB" id="A0A5B8Y0Q5"/>
<gene>
    <name evidence="1" type="ORF">FRD01_22335</name>
</gene>
<dbReference type="RefSeq" id="WP_146963156.1">
    <property type="nucleotide sequence ID" value="NZ_CP042467.1"/>
</dbReference>
<protein>
    <submittedName>
        <fullName evidence="1">Uncharacterized protein</fullName>
    </submittedName>
</protein>
<dbReference type="OrthoDB" id="7615674at2"/>
<name>A0A5B8Y0Q5_9DELT</name>
<keyword evidence="2" id="KW-1185">Reference proteome</keyword>
<evidence type="ECO:0000313" key="2">
    <source>
        <dbReference type="Proteomes" id="UP000321595"/>
    </source>
</evidence>
<accession>A0A5B8Y0Q5</accession>
<organism evidence="1 2">
    <name type="scientific">Microvenator marinus</name>
    <dbReference type="NCBI Taxonomy" id="2600177"/>
    <lineage>
        <taxon>Bacteria</taxon>
        <taxon>Deltaproteobacteria</taxon>
        <taxon>Bradymonadales</taxon>
        <taxon>Microvenatoraceae</taxon>
        <taxon>Microvenator</taxon>
    </lineage>
</organism>
<dbReference type="Proteomes" id="UP000321595">
    <property type="component" value="Chromosome"/>
</dbReference>
<proteinExistence type="predicted"/>
<evidence type="ECO:0000313" key="1">
    <source>
        <dbReference type="EMBL" id="QED29923.1"/>
    </source>
</evidence>